<organism evidence="1 2">
    <name type="scientific">Mytilus galloprovincialis</name>
    <name type="common">Mediterranean mussel</name>
    <dbReference type="NCBI Taxonomy" id="29158"/>
    <lineage>
        <taxon>Eukaryota</taxon>
        <taxon>Metazoa</taxon>
        <taxon>Spiralia</taxon>
        <taxon>Lophotrochozoa</taxon>
        <taxon>Mollusca</taxon>
        <taxon>Bivalvia</taxon>
        <taxon>Autobranchia</taxon>
        <taxon>Pteriomorphia</taxon>
        <taxon>Mytilida</taxon>
        <taxon>Mytiloidea</taxon>
        <taxon>Mytilidae</taxon>
        <taxon>Mytilinae</taxon>
        <taxon>Mytilus</taxon>
    </lineage>
</organism>
<proteinExistence type="predicted"/>
<dbReference type="EMBL" id="UYJE01004127">
    <property type="protein sequence ID" value="VDI25187.1"/>
    <property type="molecule type" value="Genomic_DNA"/>
</dbReference>
<accession>A0A8B6DW36</accession>
<dbReference type="AlphaFoldDB" id="A0A8B6DW36"/>
<evidence type="ECO:0000313" key="2">
    <source>
        <dbReference type="Proteomes" id="UP000596742"/>
    </source>
</evidence>
<reference evidence="1" key="1">
    <citation type="submission" date="2018-11" db="EMBL/GenBank/DDBJ databases">
        <authorList>
            <person name="Alioto T."/>
            <person name="Alioto T."/>
        </authorList>
    </citation>
    <scope>NUCLEOTIDE SEQUENCE</scope>
</reference>
<evidence type="ECO:0000313" key="1">
    <source>
        <dbReference type="EMBL" id="VDI25187.1"/>
    </source>
</evidence>
<dbReference type="Proteomes" id="UP000596742">
    <property type="component" value="Unassembled WGS sequence"/>
</dbReference>
<comment type="caution">
    <text evidence="1">The sequence shown here is derived from an EMBL/GenBank/DDBJ whole genome shotgun (WGS) entry which is preliminary data.</text>
</comment>
<sequence length="420" mass="47925">MEDIFRKHFDYRNRNSSGPVLGSLFSSIEIKTCDAAYPVTFSDLDIKYDVGLGVPFAWFWCDAIVEVVENLYRENKKFNGSRDRIVELLRECVLKFLRDEKNIEHLKKVKSAKSEAEIQAILSHHLFVLLAPSAEYLIDGHHSWPADLKKCPACHEDLNLGNTSIGHHKVWYGFPDIIVNKTTVKVKKDEDESIEDEETQDYEWREPDAKRLKVTNDKQNEMGAGGEGSNLSPDVFTTSIEVKKDQGFANEKNLIQTFAQTITNAFYQSKLNPKLNNLCIPSFLVSNVKLRIMMYNCTQDRLYMSENMALWNKDDSLNVGTVICIWLVLNFENFQNCVSAEDLEAVGLKKSTFQEKLPGDILAIYQDELSRYLPIKKVKKEEQPPKTAFDLPMSKYAQNVVAKVGWNGSSLLYISPLVLA</sequence>
<feature type="non-terminal residue" evidence="1">
    <location>
        <position position="420"/>
    </location>
</feature>
<keyword evidence="2" id="KW-1185">Reference proteome</keyword>
<gene>
    <name evidence="1" type="ORF">MGAL_10B007736</name>
</gene>
<protein>
    <submittedName>
        <fullName evidence="1">Uncharacterized protein</fullName>
    </submittedName>
</protein>
<dbReference type="OrthoDB" id="6081606at2759"/>
<name>A0A8B6DW36_MYTGA</name>